<dbReference type="InterPro" id="IPR011992">
    <property type="entry name" value="EF-hand-dom_pair"/>
</dbReference>
<reference evidence="10" key="1">
    <citation type="journal article" date="2010" name="Genome Biol.">
        <title>Genome sequence of the necrotrophic plant pathogen Pythium ultimum reveals original pathogenicity mechanisms and effector repertoire.</title>
        <authorList>
            <person name="Levesque C.A."/>
            <person name="Brouwer H."/>
            <person name="Cano L."/>
            <person name="Hamilton J.P."/>
            <person name="Holt C."/>
            <person name="Huitema E."/>
            <person name="Raffaele S."/>
            <person name="Robideau G.P."/>
            <person name="Thines M."/>
            <person name="Win J."/>
            <person name="Zerillo M.M."/>
            <person name="Beakes G.W."/>
            <person name="Boore J.L."/>
            <person name="Busam D."/>
            <person name="Dumas B."/>
            <person name="Ferriera S."/>
            <person name="Fuerstenberg S.I."/>
            <person name="Gachon C.M."/>
            <person name="Gaulin E."/>
            <person name="Govers F."/>
            <person name="Grenville-Briggs L."/>
            <person name="Horner N."/>
            <person name="Hostetler J."/>
            <person name="Jiang R.H."/>
            <person name="Johnson J."/>
            <person name="Krajaejun T."/>
            <person name="Lin H."/>
            <person name="Meijer H.J."/>
            <person name="Moore B."/>
            <person name="Morris P."/>
            <person name="Phuntmart V."/>
            <person name="Puiu D."/>
            <person name="Shetty J."/>
            <person name="Stajich J.E."/>
            <person name="Tripathy S."/>
            <person name="Wawra S."/>
            <person name="van West P."/>
            <person name="Whitty B.R."/>
            <person name="Coutinho P.M."/>
            <person name="Henrissat B."/>
            <person name="Martin F."/>
            <person name="Thomas P.D."/>
            <person name="Tyler B.M."/>
            <person name="De Vries R.P."/>
            <person name="Kamoun S."/>
            <person name="Yandell M."/>
            <person name="Tisserat N."/>
            <person name="Buell C.R."/>
        </authorList>
    </citation>
    <scope>NUCLEOTIDE SEQUENCE</scope>
    <source>
        <strain evidence="10">DAOM:BR144</strain>
    </source>
</reference>
<proteinExistence type="inferred from homology"/>
<dbReference type="GO" id="GO:0005509">
    <property type="term" value="F:calcium ion binding"/>
    <property type="evidence" value="ECO:0007669"/>
    <property type="project" value="InterPro"/>
</dbReference>
<accession>K3WH70</accession>
<dbReference type="SUPFAM" id="SSF47473">
    <property type="entry name" value="EF-hand"/>
    <property type="match status" value="1"/>
</dbReference>
<dbReference type="PROSITE" id="PS50222">
    <property type="entry name" value="EF_HAND_2"/>
    <property type="match status" value="3"/>
</dbReference>
<dbReference type="PANTHER" id="PTHR23055:SF178">
    <property type="entry name" value="NEUROCALCIN HOMOLOG"/>
    <property type="match status" value="1"/>
</dbReference>
<dbReference type="InParanoid" id="K3WH70"/>
<evidence type="ECO:0000313" key="10">
    <source>
        <dbReference type="Proteomes" id="UP000019132"/>
    </source>
</evidence>
<dbReference type="STRING" id="431595.K3WH70"/>
<dbReference type="InterPro" id="IPR002048">
    <property type="entry name" value="EF_hand_dom"/>
</dbReference>
<feature type="domain" description="EF-hand" evidence="8">
    <location>
        <begin position="345"/>
        <end position="380"/>
    </location>
</feature>
<feature type="region of interest" description="Disordered" evidence="7">
    <location>
        <begin position="240"/>
        <end position="266"/>
    </location>
</feature>
<dbReference type="HOGENOM" id="CLU_638569_0_0_1"/>
<dbReference type="EnsemblProtists" id="PYU1_T004311">
    <property type="protein sequence ID" value="PYU1_T004311"/>
    <property type="gene ID" value="PYU1_G004301"/>
</dbReference>
<dbReference type="CDD" id="cd00051">
    <property type="entry name" value="EFh"/>
    <property type="match status" value="2"/>
</dbReference>
<evidence type="ECO:0000256" key="3">
    <source>
        <dbReference type="ARBA" id="ARBA00022723"/>
    </source>
</evidence>
<keyword evidence="3" id="KW-0479">Metal-binding</keyword>
<dbReference type="Pfam" id="PF00036">
    <property type="entry name" value="EF-hand_1"/>
    <property type="match status" value="1"/>
</dbReference>
<feature type="compositionally biased region" description="Polar residues" evidence="7">
    <location>
        <begin position="248"/>
        <end position="266"/>
    </location>
</feature>
<keyword evidence="10" id="KW-1185">Reference proteome</keyword>
<dbReference type="Gene3D" id="1.10.238.10">
    <property type="entry name" value="EF-hand"/>
    <property type="match status" value="2"/>
</dbReference>
<evidence type="ECO:0000313" key="9">
    <source>
        <dbReference type="EnsemblProtists" id="PYU1_T004311"/>
    </source>
</evidence>
<dbReference type="PROSITE" id="PS00018">
    <property type="entry name" value="EF_HAND_1"/>
    <property type="match status" value="3"/>
</dbReference>
<keyword evidence="5" id="KW-0106">Calcium</keyword>
<dbReference type="Pfam" id="PF13499">
    <property type="entry name" value="EF-hand_7"/>
    <property type="match status" value="1"/>
</dbReference>
<dbReference type="InterPro" id="IPR028846">
    <property type="entry name" value="Recoverin"/>
</dbReference>
<feature type="domain" description="EF-hand" evidence="8">
    <location>
        <begin position="60"/>
        <end position="95"/>
    </location>
</feature>
<evidence type="ECO:0000256" key="1">
    <source>
        <dbReference type="ARBA" id="ARBA00006049"/>
    </source>
</evidence>
<dbReference type="EMBL" id="GL376567">
    <property type="status" value="NOT_ANNOTATED_CDS"/>
    <property type="molecule type" value="Genomic_DNA"/>
</dbReference>
<dbReference type="PRINTS" id="PR00450">
    <property type="entry name" value="RECOVERIN"/>
</dbReference>
<protein>
    <recommendedName>
        <fullName evidence="8">EF-hand domain-containing protein</fullName>
    </recommendedName>
</protein>
<keyword evidence="4" id="KW-0677">Repeat</keyword>
<evidence type="ECO:0000256" key="5">
    <source>
        <dbReference type="ARBA" id="ARBA00022837"/>
    </source>
</evidence>
<name>K3WH70_GLOUD</name>
<evidence type="ECO:0000259" key="8">
    <source>
        <dbReference type="PROSITE" id="PS50222"/>
    </source>
</evidence>
<dbReference type="AlphaFoldDB" id="K3WH70"/>
<dbReference type="PANTHER" id="PTHR23055">
    <property type="entry name" value="CALCIUM BINDING PROTEINS"/>
    <property type="match status" value="1"/>
</dbReference>
<evidence type="ECO:0000256" key="7">
    <source>
        <dbReference type="SAM" id="MobiDB-lite"/>
    </source>
</evidence>
<feature type="domain" description="EF-hand" evidence="8">
    <location>
        <begin position="383"/>
        <end position="418"/>
    </location>
</feature>
<dbReference type="InterPro" id="IPR018247">
    <property type="entry name" value="EF_Hand_1_Ca_BS"/>
</dbReference>
<reference evidence="9" key="3">
    <citation type="submission" date="2015-02" db="UniProtKB">
        <authorList>
            <consortium name="EnsemblProtists"/>
        </authorList>
    </citation>
    <scope>IDENTIFICATION</scope>
    <source>
        <strain evidence="9">DAOM BR144</strain>
    </source>
</reference>
<organism evidence="9 10">
    <name type="scientific">Globisporangium ultimum (strain ATCC 200006 / CBS 805.95 / DAOM BR144)</name>
    <name type="common">Pythium ultimum</name>
    <dbReference type="NCBI Taxonomy" id="431595"/>
    <lineage>
        <taxon>Eukaryota</taxon>
        <taxon>Sar</taxon>
        <taxon>Stramenopiles</taxon>
        <taxon>Oomycota</taxon>
        <taxon>Peronosporomycetes</taxon>
        <taxon>Pythiales</taxon>
        <taxon>Pythiaceae</taxon>
        <taxon>Globisporangium</taxon>
    </lineage>
</organism>
<dbReference type="VEuPathDB" id="FungiDB:PYU1_G004301"/>
<keyword evidence="6" id="KW-0449">Lipoprotein</keyword>
<evidence type="ECO:0000256" key="6">
    <source>
        <dbReference type="ARBA" id="ARBA00023288"/>
    </source>
</evidence>
<evidence type="ECO:0000256" key="2">
    <source>
        <dbReference type="ARBA" id="ARBA00022707"/>
    </source>
</evidence>
<sequence length="430" mass="48170">MSRKFKLIAGSSKSVISFDEFRQIMSDDVGDLLTSIGIGDQEFEELQDTDMTAIGATISSSETFLRRLFLTFDADGDGKIDFREFVVGLNGFVKGTPEEKVHALFEIYKSDSSGKETIAISDLLGLFQGDRHLYQELMRCVDEYFARVELRDELQPTMKEEEYVAASIAEPHLLDMVSRPIPSRKYATEAHVREKIRAYIEQKQLNWKKLLHIHRQILEYARGGGMATAIQRRSSLKTCLNGRVSSPPDAQQDPSESVPQLQEEQSSIHSQTLTIPVADFHRILSECLGPSALEDETLLQSILLAYVATPRGKLATPRTPATPPSNLSLCDIAVALQTALTAENDADSKARYYFELYDMNGDGYLSRSELCTAICAGFGHFGQSMMEVVRILEDEDSDQDGEITKDEYMRAANKSPLILASLYTCLRREF</sequence>
<comment type="similarity">
    <text evidence="1">Belongs to the recoverin family.</text>
</comment>
<dbReference type="Proteomes" id="UP000019132">
    <property type="component" value="Unassembled WGS sequence"/>
</dbReference>
<reference evidence="10" key="2">
    <citation type="submission" date="2010-04" db="EMBL/GenBank/DDBJ databases">
        <authorList>
            <person name="Buell R."/>
            <person name="Hamilton J."/>
            <person name="Hostetler J."/>
        </authorList>
    </citation>
    <scope>NUCLEOTIDE SEQUENCE [LARGE SCALE GENOMIC DNA]</scope>
    <source>
        <strain evidence="10">DAOM:BR144</strain>
    </source>
</reference>
<dbReference type="eggNOG" id="KOG0044">
    <property type="taxonomic scope" value="Eukaryota"/>
</dbReference>
<keyword evidence="2" id="KW-0519">Myristate</keyword>
<evidence type="ECO:0000256" key="4">
    <source>
        <dbReference type="ARBA" id="ARBA00022737"/>
    </source>
</evidence>
<dbReference type="SMART" id="SM00054">
    <property type="entry name" value="EFh"/>
    <property type="match status" value="3"/>
</dbReference>